<dbReference type="AlphaFoldDB" id="A0AAE0MWJ1"/>
<dbReference type="Gene3D" id="3.40.718.10">
    <property type="entry name" value="Isopropylmalate Dehydrogenase"/>
    <property type="match status" value="1"/>
</dbReference>
<organism evidence="2 3">
    <name type="scientific">Neurospora tetraspora</name>
    <dbReference type="NCBI Taxonomy" id="94610"/>
    <lineage>
        <taxon>Eukaryota</taxon>
        <taxon>Fungi</taxon>
        <taxon>Dikarya</taxon>
        <taxon>Ascomycota</taxon>
        <taxon>Pezizomycotina</taxon>
        <taxon>Sordariomycetes</taxon>
        <taxon>Sordariomycetidae</taxon>
        <taxon>Sordariales</taxon>
        <taxon>Sordariaceae</taxon>
        <taxon>Neurospora</taxon>
    </lineage>
</organism>
<protein>
    <submittedName>
        <fullName evidence="2">Uncharacterized protein</fullName>
    </submittedName>
</protein>
<reference evidence="2" key="2">
    <citation type="submission" date="2023-06" db="EMBL/GenBank/DDBJ databases">
        <authorList>
            <consortium name="Lawrence Berkeley National Laboratory"/>
            <person name="Haridas S."/>
            <person name="Hensen N."/>
            <person name="Bonometti L."/>
            <person name="Westerberg I."/>
            <person name="Brannstrom I.O."/>
            <person name="Guillou S."/>
            <person name="Cros-Aarteil S."/>
            <person name="Calhoun S."/>
            <person name="Kuo A."/>
            <person name="Mondo S."/>
            <person name="Pangilinan J."/>
            <person name="Riley R."/>
            <person name="Labutti K."/>
            <person name="Andreopoulos B."/>
            <person name="Lipzen A."/>
            <person name="Chen C."/>
            <person name="Yanf M."/>
            <person name="Daum C."/>
            <person name="Ng V."/>
            <person name="Clum A."/>
            <person name="Steindorff A."/>
            <person name="Ohm R."/>
            <person name="Martin F."/>
            <person name="Silar P."/>
            <person name="Natvig D."/>
            <person name="Lalanne C."/>
            <person name="Gautier V."/>
            <person name="Ament-Velasquez S.L."/>
            <person name="Kruys A."/>
            <person name="Hutchinson M.I."/>
            <person name="Powell A.J."/>
            <person name="Barry K."/>
            <person name="Miller A.N."/>
            <person name="Grigoriev I.V."/>
            <person name="Debuchy R."/>
            <person name="Gladieux P."/>
            <person name="Thoren M.H."/>
            <person name="Johannesson H."/>
        </authorList>
    </citation>
    <scope>NUCLEOTIDE SEQUENCE</scope>
    <source>
        <strain evidence="2">CBS 560.94</strain>
    </source>
</reference>
<dbReference type="EMBL" id="JAUEPP010000001">
    <property type="protein sequence ID" value="KAK3355490.1"/>
    <property type="molecule type" value="Genomic_DNA"/>
</dbReference>
<dbReference type="SUPFAM" id="SSF53659">
    <property type="entry name" value="Isocitrate/Isopropylmalate dehydrogenase-like"/>
    <property type="match status" value="1"/>
</dbReference>
<reference evidence="2" key="1">
    <citation type="journal article" date="2023" name="Mol. Phylogenet. Evol.">
        <title>Genome-scale phylogeny and comparative genomics of the fungal order Sordariales.</title>
        <authorList>
            <person name="Hensen N."/>
            <person name="Bonometti L."/>
            <person name="Westerberg I."/>
            <person name="Brannstrom I.O."/>
            <person name="Guillou S."/>
            <person name="Cros-Aarteil S."/>
            <person name="Calhoun S."/>
            <person name="Haridas S."/>
            <person name="Kuo A."/>
            <person name="Mondo S."/>
            <person name="Pangilinan J."/>
            <person name="Riley R."/>
            <person name="LaButti K."/>
            <person name="Andreopoulos B."/>
            <person name="Lipzen A."/>
            <person name="Chen C."/>
            <person name="Yan M."/>
            <person name="Daum C."/>
            <person name="Ng V."/>
            <person name="Clum A."/>
            <person name="Steindorff A."/>
            <person name="Ohm R.A."/>
            <person name="Martin F."/>
            <person name="Silar P."/>
            <person name="Natvig D.O."/>
            <person name="Lalanne C."/>
            <person name="Gautier V."/>
            <person name="Ament-Velasquez S.L."/>
            <person name="Kruys A."/>
            <person name="Hutchinson M.I."/>
            <person name="Powell A.J."/>
            <person name="Barry K."/>
            <person name="Miller A.N."/>
            <person name="Grigoriev I.V."/>
            <person name="Debuchy R."/>
            <person name="Gladieux P."/>
            <person name="Hiltunen Thoren M."/>
            <person name="Johannesson H."/>
        </authorList>
    </citation>
    <scope>NUCLEOTIDE SEQUENCE</scope>
    <source>
        <strain evidence="2">CBS 560.94</strain>
    </source>
</reference>
<evidence type="ECO:0000313" key="2">
    <source>
        <dbReference type="EMBL" id="KAK3355490.1"/>
    </source>
</evidence>
<dbReference type="Proteomes" id="UP001278500">
    <property type="component" value="Unassembled WGS sequence"/>
</dbReference>
<keyword evidence="3" id="KW-1185">Reference proteome</keyword>
<dbReference type="GeneID" id="87866473"/>
<gene>
    <name evidence="2" type="ORF">B0H65DRAFT_544741</name>
</gene>
<name>A0AAE0MWJ1_9PEZI</name>
<comment type="caution">
    <text evidence="2">The sequence shown here is derived from an EMBL/GenBank/DDBJ whole genome shotgun (WGS) entry which is preliminary data.</text>
</comment>
<evidence type="ECO:0000256" key="1">
    <source>
        <dbReference type="SAM" id="MobiDB-lite"/>
    </source>
</evidence>
<sequence>MPFFKSDNKAKSHKAKAPAAPFDPYYGFSDGFSGSHQSRRGSDSSGYQYQSPAEGGQYICACKACIDAAMTGITKRGEEKVICIHKANIMKLADGLFRGTFNRLAKNFPQLERRRSGRTIEFTYRSRC</sequence>
<feature type="region of interest" description="Disordered" evidence="1">
    <location>
        <begin position="1"/>
        <end position="23"/>
    </location>
</feature>
<feature type="compositionally biased region" description="Basic and acidic residues" evidence="1">
    <location>
        <begin position="1"/>
        <end position="10"/>
    </location>
</feature>
<proteinExistence type="predicted"/>
<dbReference type="RefSeq" id="XP_062686868.1">
    <property type="nucleotide sequence ID" value="XM_062829319.1"/>
</dbReference>
<evidence type="ECO:0000313" key="3">
    <source>
        <dbReference type="Proteomes" id="UP001278500"/>
    </source>
</evidence>
<accession>A0AAE0MWJ1</accession>